<keyword evidence="3" id="KW-1185">Reference proteome</keyword>
<proteinExistence type="predicted"/>
<accession>L1IR34</accession>
<reference evidence="2" key="3">
    <citation type="submission" date="2015-06" db="UniProtKB">
        <authorList>
            <consortium name="EnsemblProtists"/>
        </authorList>
    </citation>
    <scope>IDENTIFICATION</scope>
</reference>
<dbReference type="EMBL" id="JH993045">
    <property type="protein sequence ID" value="EKX38741.1"/>
    <property type="molecule type" value="Genomic_DNA"/>
</dbReference>
<dbReference type="AlphaFoldDB" id="L1IR34"/>
<dbReference type="HOGENOM" id="CLU_746905_0_0_1"/>
<reference evidence="3" key="2">
    <citation type="submission" date="2012-11" db="EMBL/GenBank/DDBJ databases">
        <authorList>
            <person name="Kuo A."/>
            <person name="Curtis B.A."/>
            <person name="Tanifuji G."/>
            <person name="Burki F."/>
            <person name="Gruber A."/>
            <person name="Irimia M."/>
            <person name="Maruyama S."/>
            <person name="Arias M.C."/>
            <person name="Ball S.G."/>
            <person name="Gile G.H."/>
            <person name="Hirakawa Y."/>
            <person name="Hopkins J.F."/>
            <person name="Rensing S.A."/>
            <person name="Schmutz J."/>
            <person name="Symeonidi A."/>
            <person name="Elias M."/>
            <person name="Eveleigh R.J."/>
            <person name="Herman E.K."/>
            <person name="Klute M.J."/>
            <person name="Nakayama T."/>
            <person name="Obornik M."/>
            <person name="Reyes-Prieto A."/>
            <person name="Armbrust E.V."/>
            <person name="Aves S.J."/>
            <person name="Beiko R.G."/>
            <person name="Coutinho P."/>
            <person name="Dacks J.B."/>
            <person name="Durnford D.G."/>
            <person name="Fast N.M."/>
            <person name="Green B.R."/>
            <person name="Grisdale C."/>
            <person name="Hempe F."/>
            <person name="Henrissat B."/>
            <person name="Hoppner M.P."/>
            <person name="Ishida K.-I."/>
            <person name="Kim E."/>
            <person name="Koreny L."/>
            <person name="Kroth P.G."/>
            <person name="Liu Y."/>
            <person name="Malik S.-B."/>
            <person name="Maier U.G."/>
            <person name="McRose D."/>
            <person name="Mock T."/>
            <person name="Neilson J.A."/>
            <person name="Onodera N.T."/>
            <person name="Poole A.M."/>
            <person name="Pritham E.J."/>
            <person name="Richards T.A."/>
            <person name="Rocap G."/>
            <person name="Roy S.W."/>
            <person name="Sarai C."/>
            <person name="Schaack S."/>
            <person name="Shirato S."/>
            <person name="Slamovits C.H."/>
            <person name="Spencer D.F."/>
            <person name="Suzuki S."/>
            <person name="Worden A.Z."/>
            <person name="Zauner S."/>
            <person name="Barry K."/>
            <person name="Bell C."/>
            <person name="Bharti A.K."/>
            <person name="Crow J.A."/>
            <person name="Grimwood J."/>
            <person name="Kramer R."/>
            <person name="Lindquist E."/>
            <person name="Lucas S."/>
            <person name="Salamov A."/>
            <person name="McFadden G.I."/>
            <person name="Lane C.E."/>
            <person name="Keeling P.J."/>
            <person name="Gray M.W."/>
            <person name="Grigoriev I.V."/>
            <person name="Archibald J.M."/>
        </authorList>
    </citation>
    <scope>NUCLEOTIDE SEQUENCE</scope>
    <source>
        <strain evidence="3">CCMP2712</strain>
    </source>
</reference>
<dbReference type="PaxDb" id="55529-EKX38741"/>
<dbReference type="Proteomes" id="UP000011087">
    <property type="component" value="Unassembled WGS sequence"/>
</dbReference>
<protein>
    <submittedName>
        <fullName evidence="1 2">Uncharacterized protein</fullName>
    </submittedName>
</protein>
<dbReference type="RefSeq" id="XP_005825721.1">
    <property type="nucleotide sequence ID" value="XM_005825664.1"/>
</dbReference>
<name>L1IR34_GUITC</name>
<dbReference type="EnsemblProtists" id="EKX38741">
    <property type="protein sequence ID" value="EKX38741"/>
    <property type="gene ID" value="GUITHDRAFT_143945"/>
</dbReference>
<evidence type="ECO:0000313" key="2">
    <source>
        <dbReference type="EnsemblProtists" id="EKX38741"/>
    </source>
</evidence>
<organism evidence="1">
    <name type="scientific">Guillardia theta (strain CCMP2712)</name>
    <name type="common">Cryptophyte</name>
    <dbReference type="NCBI Taxonomy" id="905079"/>
    <lineage>
        <taxon>Eukaryota</taxon>
        <taxon>Cryptophyceae</taxon>
        <taxon>Pyrenomonadales</taxon>
        <taxon>Geminigeraceae</taxon>
        <taxon>Guillardia</taxon>
    </lineage>
</organism>
<evidence type="ECO:0000313" key="1">
    <source>
        <dbReference type="EMBL" id="EKX38741.1"/>
    </source>
</evidence>
<dbReference type="GeneID" id="17295509"/>
<evidence type="ECO:0000313" key="3">
    <source>
        <dbReference type="Proteomes" id="UP000011087"/>
    </source>
</evidence>
<gene>
    <name evidence="1" type="ORF">GUITHDRAFT_143945</name>
</gene>
<dbReference type="KEGG" id="gtt:GUITHDRAFT_143945"/>
<reference evidence="1 3" key="1">
    <citation type="journal article" date="2012" name="Nature">
        <title>Algal genomes reveal evolutionary mosaicism and the fate of nucleomorphs.</title>
        <authorList>
            <consortium name="DOE Joint Genome Institute"/>
            <person name="Curtis B.A."/>
            <person name="Tanifuji G."/>
            <person name="Burki F."/>
            <person name="Gruber A."/>
            <person name="Irimia M."/>
            <person name="Maruyama S."/>
            <person name="Arias M.C."/>
            <person name="Ball S.G."/>
            <person name="Gile G.H."/>
            <person name="Hirakawa Y."/>
            <person name="Hopkins J.F."/>
            <person name="Kuo A."/>
            <person name="Rensing S.A."/>
            <person name="Schmutz J."/>
            <person name="Symeonidi A."/>
            <person name="Elias M."/>
            <person name="Eveleigh R.J."/>
            <person name="Herman E.K."/>
            <person name="Klute M.J."/>
            <person name="Nakayama T."/>
            <person name="Obornik M."/>
            <person name="Reyes-Prieto A."/>
            <person name="Armbrust E.V."/>
            <person name="Aves S.J."/>
            <person name="Beiko R.G."/>
            <person name="Coutinho P."/>
            <person name="Dacks J.B."/>
            <person name="Durnford D.G."/>
            <person name="Fast N.M."/>
            <person name="Green B.R."/>
            <person name="Grisdale C.J."/>
            <person name="Hempel F."/>
            <person name="Henrissat B."/>
            <person name="Hoppner M.P."/>
            <person name="Ishida K."/>
            <person name="Kim E."/>
            <person name="Koreny L."/>
            <person name="Kroth P.G."/>
            <person name="Liu Y."/>
            <person name="Malik S.B."/>
            <person name="Maier U.G."/>
            <person name="McRose D."/>
            <person name="Mock T."/>
            <person name="Neilson J.A."/>
            <person name="Onodera N.T."/>
            <person name="Poole A.M."/>
            <person name="Pritham E.J."/>
            <person name="Richards T.A."/>
            <person name="Rocap G."/>
            <person name="Roy S.W."/>
            <person name="Sarai C."/>
            <person name="Schaack S."/>
            <person name="Shirato S."/>
            <person name="Slamovits C.H."/>
            <person name="Spencer D.F."/>
            <person name="Suzuki S."/>
            <person name="Worden A.Z."/>
            <person name="Zauner S."/>
            <person name="Barry K."/>
            <person name="Bell C."/>
            <person name="Bharti A.K."/>
            <person name="Crow J.A."/>
            <person name="Grimwood J."/>
            <person name="Kramer R."/>
            <person name="Lindquist E."/>
            <person name="Lucas S."/>
            <person name="Salamov A."/>
            <person name="McFadden G.I."/>
            <person name="Lane C.E."/>
            <person name="Keeling P.J."/>
            <person name="Gray M.W."/>
            <person name="Grigoriev I.V."/>
            <person name="Archibald J.M."/>
        </authorList>
    </citation>
    <scope>NUCLEOTIDE SEQUENCE</scope>
    <source>
        <strain evidence="1 3">CCMP2712</strain>
    </source>
</reference>
<sequence>MLESGSVKRNGMNGASIKHDQEVFLEGDKAAHVLSFDPENAMEELLGRERVNFDNFMAPGRLHRESERTRSSGRGEDFMPLLCTLGEGGVDISTPWRCEICNIFFHCSQALGGHKMNSTDHKQRVEKLRMGETADLPPVPRLSLHVYSNEEANQREFRRTRLPPMAQMPGYDRVLLGFPPDVRVGLSRVSSPAAFFSSCNLEVFRRHEKFGAFGGRIIDVYFQQSLEDLESLLLDLKNLPGISQGMDEEEMNEIKIFARMLLTKKKFLDVNRRAVSKRIKGIRRAGGEKLRIFNMKKSKQAAGEPYPSSFFSSSSSWSLSTSPPFYSYSCSYFLQIPLLLLPLPSSYCHYYFYPTPPPRSCRGFSFLPLDR</sequence>